<sequence length="47" mass="5086">MPVGLATFKSTGECLLRQVLGSVSVTGDRPGVGPKPWEFRNQLVEEV</sequence>
<name>A0A7Z0DSZ2_9ACTN</name>
<gene>
    <name evidence="1" type="ORF">BJ988_005555</name>
</gene>
<proteinExistence type="predicted"/>
<accession>A0A7Z0DSZ2</accession>
<protein>
    <submittedName>
        <fullName evidence="1">Uncharacterized protein</fullName>
    </submittedName>
</protein>
<organism evidence="1 2">
    <name type="scientific">Nocardioides panzhihuensis</name>
    <dbReference type="NCBI Taxonomy" id="860243"/>
    <lineage>
        <taxon>Bacteria</taxon>
        <taxon>Bacillati</taxon>
        <taxon>Actinomycetota</taxon>
        <taxon>Actinomycetes</taxon>
        <taxon>Propionibacteriales</taxon>
        <taxon>Nocardioidaceae</taxon>
        <taxon>Nocardioides</taxon>
    </lineage>
</organism>
<evidence type="ECO:0000313" key="2">
    <source>
        <dbReference type="Proteomes" id="UP000564496"/>
    </source>
</evidence>
<evidence type="ECO:0000313" key="1">
    <source>
        <dbReference type="EMBL" id="NYI80907.1"/>
    </source>
</evidence>
<comment type="caution">
    <text evidence="1">The sequence shown here is derived from an EMBL/GenBank/DDBJ whole genome shotgun (WGS) entry which is preliminary data.</text>
</comment>
<keyword evidence="2" id="KW-1185">Reference proteome</keyword>
<dbReference type="AlphaFoldDB" id="A0A7Z0DSZ2"/>
<dbReference type="EMBL" id="JACBZR010000001">
    <property type="protein sequence ID" value="NYI80907.1"/>
    <property type="molecule type" value="Genomic_DNA"/>
</dbReference>
<dbReference type="Proteomes" id="UP000564496">
    <property type="component" value="Unassembled WGS sequence"/>
</dbReference>
<reference evidence="1 2" key="1">
    <citation type="submission" date="2020-07" db="EMBL/GenBank/DDBJ databases">
        <title>Sequencing the genomes of 1000 actinobacteria strains.</title>
        <authorList>
            <person name="Klenk H.-P."/>
        </authorList>
    </citation>
    <scope>NUCLEOTIDE SEQUENCE [LARGE SCALE GENOMIC DNA]</scope>
    <source>
        <strain evidence="1 2">DSM 26487</strain>
    </source>
</reference>